<dbReference type="Pfam" id="PF03188">
    <property type="entry name" value="Cytochrom_B561"/>
    <property type="match status" value="1"/>
</dbReference>
<evidence type="ECO:0000256" key="2">
    <source>
        <dbReference type="ARBA" id="ARBA00022448"/>
    </source>
</evidence>
<keyword evidence="10" id="KW-1185">Reference proteome</keyword>
<keyword evidence="6 7" id="KW-0472">Membrane</keyword>
<evidence type="ECO:0000256" key="3">
    <source>
        <dbReference type="ARBA" id="ARBA00022692"/>
    </source>
</evidence>
<feature type="domain" description="Cytochrome b561" evidence="8">
    <location>
        <begin position="38"/>
        <end position="83"/>
    </location>
</feature>
<evidence type="ECO:0000256" key="4">
    <source>
        <dbReference type="ARBA" id="ARBA00022982"/>
    </source>
</evidence>
<comment type="subcellular location">
    <subcellularLocation>
        <location evidence="1">Membrane</location>
    </subcellularLocation>
</comment>
<protein>
    <recommendedName>
        <fullName evidence="8">Cytochrome b561 domain-containing protein</fullName>
    </recommendedName>
</protein>
<evidence type="ECO:0000256" key="6">
    <source>
        <dbReference type="ARBA" id="ARBA00023136"/>
    </source>
</evidence>
<evidence type="ECO:0000256" key="1">
    <source>
        <dbReference type="ARBA" id="ARBA00004370"/>
    </source>
</evidence>
<feature type="transmembrane region" description="Helical" evidence="7">
    <location>
        <begin position="56"/>
        <end position="78"/>
    </location>
</feature>
<evidence type="ECO:0000256" key="5">
    <source>
        <dbReference type="ARBA" id="ARBA00022989"/>
    </source>
</evidence>
<dbReference type="Proteomes" id="UP000252519">
    <property type="component" value="Unassembled WGS sequence"/>
</dbReference>
<comment type="caution">
    <text evidence="9">The sequence shown here is derived from an EMBL/GenBank/DDBJ whole genome shotgun (WGS) entry which is preliminary data.</text>
</comment>
<dbReference type="STRING" id="29170.A0A368FA09"/>
<keyword evidence="4" id="KW-0249">Electron transport</keyword>
<organism evidence="9 10">
    <name type="scientific">Ancylostoma caninum</name>
    <name type="common">Dog hookworm</name>
    <dbReference type="NCBI Taxonomy" id="29170"/>
    <lineage>
        <taxon>Eukaryota</taxon>
        <taxon>Metazoa</taxon>
        <taxon>Ecdysozoa</taxon>
        <taxon>Nematoda</taxon>
        <taxon>Chromadorea</taxon>
        <taxon>Rhabditida</taxon>
        <taxon>Rhabditina</taxon>
        <taxon>Rhabditomorpha</taxon>
        <taxon>Strongyloidea</taxon>
        <taxon>Ancylostomatidae</taxon>
        <taxon>Ancylostomatinae</taxon>
        <taxon>Ancylostoma</taxon>
    </lineage>
</organism>
<name>A0A368FA09_ANCCA</name>
<keyword evidence="3 7" id="KW-0812">Transmembrane</keyword>
<keyword evidence="5 7" id="KW-1133">Transmembrane helix</keyword>
<evidence type="ECO:0000259" key="8">
    <source>
        <dbReference type="Pfam" id="PF03188"/>
    </source>
</evidence>
<keyword evidence="2" id="KW-0813">Transport</keyword>
<dbReference type="EMBL" id="JOJR01003412">
    <property type="protein sequence ID" value="RCN27839.1"/>
    <property type="molecule type" value="Genomic_DNA"/>
</dbReference>
<gene>
    <name evidence="9" type="ORF">ANCCAN_26424</name>
</gene>
<evidence type="ECO:0000313" key="9">
    <source>
        <dbReference type="EMBL" id="RCN27839.1"/>
    </source>
</evidence>
<reference evidence="9 10" key="1">
    <citation type="submission" date="2014-10" db="EMBL/GenBank/DDBJ databases">
        <title>Draft genome of the hookworm Ancylostoma caninum.</title>
        <authorList>
            <person name="Mitreva M."/>
        </authorList>
    </citation>
    <scope>NUCLEOTIDE SEQUENCE [LARGE SCALE GENOMIC DNA]</scope>
    <source>
        <strain evidence="9 10">Baltimore</strain>
    </source>
</reference>
<evidence type="ECO:0000256" key="7">
    <source>
        <dbReference type="SAM" id="Phobius"/>
    </source>
</evidence>
<dbReference type="Gene3D" id="1.20.120.1770">
    <property type="match status" value="1"/>
</dbReference>
<dbReference type="InterPro" id="IPR006593">
    <property type="entry name" value="Cyt_b561/ferric_Rdtase_TM"/>
</dbReference>
<dbReference type="OrthoDB" id="907479at2759"/>
<proteinExistence type="predicted"/>
<accession>A0A368FA09</accession>
<dbReference type="GO" id="GO:0016020">
    <property type="term" value="C:membrane"/>
    <property type="evidence" value="ECO:0007669"/>
    <property type="project" value="UniProtKB-SubCell"/>
</dbReference>
<dbReference type="AlphaFoldDB" id="A0A368FA09"/>
<evidence type="ECO:0000313" key="10">
    <source>
        <dbReference type="Proteomes" id="UP000252519"/>
    </source>
</evidence>
<sequence>MGYGIRWPSKGNYGGVNFHGMFMSAAMKEVGPEPTSLSALLSYRFYRYDAKILSKFVHVVFHLMAIAFFLTALSAIIVHKNKQVSLCFSPLSSQTRG</sequence>